<evidence type="ECO:0000259" key="1">
    <source>
        <dbReference type="PROSITE" id="PS50181"/>
    </source>
</evidence>
<feature type="domain" description="F-box" evidence="1">
    <location>
        <begin position="30"/>
        <end position="82"/>
    </location>
</feature>
<dbReference type="PANTHER" id="PTHR35546">
    <property type="entry name" value="F-BOX PROTEIN INTERACTION DOMAIN PROTEIN-RELATED"/>
    <property type="match status" value="1"/>
</dbReference>
<proteinExistence type="predicted"/>
<dbReference type="PANTHER" id="PTHR35546:SF128">
    <property type="entry name" value="F-BOX ASSOCIATED DOMAIN-CONTAINING PROTEIN"/>
    <property type="match status" value="1"/>
</dbReference>
<dbReference type="InterPro" id="IPR001810">
    <property type="entry name" value="F-box_dom"/>
</dbReference>
<dbReference type="InterPro" id="IPR055290">
    <property type="entry name" value="At3g26010-like"/>
</dbReference>
<dbReference type="Pfam" id="PF12937">
    <property type="entry name" value="F-box-like"/>
    <property type="match status" value="1"/>
</dbReference>
<name>A0AAD3S133_NEPGR</name>
<protein>
    <recommendedName>
        <fullName evidence="1">F-box domain-containing protein</fullName>
    </recommendedName>
</protein>
<dbReference type="SUPFAM" id="SSF81383">
    <property type="entry name" value="F-box domain"/>
    <property type="match status" value="1"/>
</dbReference>
<comment type="caution">
    <text evidence="2">The sequence shown here is derived from an EMBL/GenBank/DDBJ whole genome shotgun (WGS) entry which is preliminary data.</text>
</comment>
<gene>
    <name evidence="2" type="ORF">Nepgr_004273</name>
</gene>
<dbReference type="Gene3D" id="1.20.1280.50">
    <property type="match status" value="1"/>
</dbReference>
<dbReference type="EMBL" id="BSYO01000003">
    <property type="protein sequence ID" value="GMH02434.1"/>
    <property type="molecule type" value="Genomic_DNA"/>
</dbReference>
<reference evidence="2" key="1">
    <citation type="submission" date="2023-05" db="EMBL/GenBank/DDBJ databases">
        <title>Nepenthes gracilis genome sequencing.</title>
        <authorList>
            <person name="Fukushima K."/>
        </authorList>
    </citation>
    <scope>NUCLEOTIDE SEQUENCE</scope>
    <source>
        <strain evidence="2">SING2019-196</strain>
    </source>
</reference>
<keyword evidence="3" id="KW-1185">Reference proteome</keyword>
<sequence length="487" mass="56443">MALVPCQKNGNKPLGPPDLDLRQIQESTAANLLNDLPKSLLLQILIRLPVKSALQCKVVCKLWYFMITHVYFSSYNLVGRRLHLQFQSSSPFTLVYHFCEKFRPAGSASQLQGFSQYPLMSEFYYKWDHFDLSFLPNFHKRGVVIIPEASCDDLLLCSCRIRNRPIICYYICNLLTRQWIKVPRLPVDIVDVDLGFLCKPLTCCQCQNREEKEEGQHFTAIGYYNTSSSICNNNISNIMNNTHYRYTVLLVPRYRFNRVLTEPRSDMEIYKFCSESGKWRKLIINLHHRRPKWLYPNTHLVAHDSKLHLITPNGVLVFDPFADARSFYRIIRRPPAVNATGGKFMACGVSQGRLRVAYSSCNGPYMNVWELHPEENGVGKWCLAYSICVEEMRVAAGQLPIFVRVITFHPHKDVVYIKFKDNIIVYNLRMGIKEATYRLYHPNPKSVDVYSRCGRSKAFQLLHDNVPTPVPSLTQNDSYHKLLSTFY</sequence>
<evidence type="ECO:0000313" key="3">
    <source>
        <dbReference type="Proteomes" id="UP001279734"/>
    </source>
</evidence>
<dbReference type="Proteomes" id="UP001279734">
    <property type="component" value="Unassembled WGS sequence"/>
</dbReference>
<evidence type="ECO:0000313" key="2">
    <source>
        <dbReference type="EMBL" id="GMH02434.1"/>
    </source>
</evidence>
<dbReference type="PROSITE" id="PS50181">
    <property type="entry name" value="FBOX"/>
    <property type="match status" value="1"/>
</dbReference>
<dbReference type="InterPro" id="IPR036047">
    <property type="entry name" value="F-box-like_dom_sf"/>
</dbReference>
<dbReference type="AlphaFoldDB" id="A0AAD3S133"/>
<accession>A0AAD3S133</accession>
<organism evidence="2 3">
    <name type="scientific">Nepenthes gracilis</name>
    <name type="common">Slender pitcher plant</name>
    <dbReference type="NCBI Taxonomy" id="150966"/>
    <lineage>
        <taxon>Eukaryota</taxon>
        <taxon>Viridiplantae</taxon>
        <taxon>Streptophyta</taxon>
        <taxon>Embryophyta</taxon>
        <taxon>Tracheophyta</taxon>
        <taxon>Spermatophyta</taxon>
        <taxon>Magnoliopsida</taxon>
        <taxon>eudicotyledons</taxon>
        <taxon>Gunneridae</taxon>
        <taxon>Pentapetalae</taxon>
        <taxon>Caryophyllales</taxon>
        <taxon>Nepenthaceae</taxon>
        <taxon>Nepenthes</taxon>
    </lineage>
</organism>